<proteinExistence type="predicted"/>
<comment type="caution">
    <text evidence="2">The sequence shown here is derived from an EMBL/GenBank/DDBJ whole genome shotgun (WGS) entry which is preliminary data.</text>
</comment>
<sequence length="67" mass="7285">KIDILKKGSIPIYEPGLKELIAKNVKAGRLDFTTSIKEGVEKSLFLFIAVGTPPKDDGEPDLSSVEK</sequence>
<evidence type="ECO:0000259" key="1">
    <source>
        <dbReference type="Pfam" id="PF03721"/>
    </source>
</evidence>
<dbReference type="PANTHER" id="PTHR43750:SF3">
    <property type="entry name" value="UDP-GLUCOSE 6-DEHYDROGENASE TUAD"/>
    <property type="match status" value="1"/>
</dbReference>
<gene>
    <name evidence="2" type="ORF">S12H4_62800</name>
</gene>
<reference evidence="2" key="1">
    <citation type="journal article" date="2014" name="Front. Microbiol.">
        <title>High frequency of phylogenetically diverse reductive dehalogenase-homologous genes in deep subseafloor sedimentary metagenomes.</title>
        <authorList>
            <person name="Kawai M."/>
            <person name="Futagami T."/>
            <person name="Toyoda A."/>
            <person name="Takaki Y."/>
            <person name="Nishi S."/>
            <person name="Hori S."/>
            <person name="Arai W."/>
            <person name="Tsubouchi T."/>
            <person name="Morono Y."/>
            <person name="Uchiyama I."/>
            <person name="Ito T."/>
            <person name="Fujiyama A."/>
            <person name="Inagaki F."/>
            <person name="Takami H."/>
        </authorList>
    </citation>
    <scope>NUCLEOTIDE SEQUENCE</scope>
    <source>
        <strain evidence="2">Expedition CK06-06</strain>
    </source>
</reference>
<dbReference type="GO" id="GO:0051287">
    <property type="term" value="F:NAD binding"/>
    <property type="evidence" value="ECO:0007669"/>
    <property type="project" value="InterPro"/>
</dbReference>
<accession>X1VV28</accession>
<feature type="domain" description="UDP-glucose/GDP-mannose dehydrogenase N-terminal" evidence="1">
    <location>
        <begin position="1"/>
        <end position="66"/>
    </location>
</feature>
<feature type="non-terminal residue" evidence="2">
    <location>
        <position position="67"/>
    </location>
</feature>
<dbReference type="Gene3D" id="3.40.50.720">
    <property type="entry name" value="NAD(P)-binding Rossmann-like Domain"/>
    <property type="match status" value="1"/>
</dbReference>
<dbReference type="PANTHER" id="PTHR43750">
    <property type="entry name" value="UDP-GLUCOSE 6-DEHYDROGENASE TUAD"/>
    <property type="match status" value="1"/>
</dbReference>
<dbReference type="AlphaFoldDB" id="X1VV28"/>
<dbReference type="EMBL" id="BARW01042323">
    <property type="protein sequence ID" value="GAJ21636.1"/>
    <property type="molecule type" value="Genomic_DNA"/>
</dbReference>
<dbReference type="InterPro" id="IPR036291">
    <property type="entry name" value="NAD(P)-bd_dom_sf"/>
</dbReference>
<dbReference type="SUPFAM" id="SSF51735">
    <property type="entry name" value="NAD(P)-binding Rossmann-fold domains"/>
    <property type="match status" value="1"/>
</dbReference>
<feature type="non-terminal residue" evidence="2">
    <location>
        <position position="1"/>
    </location>
</feature>
<protein>
    <recommendedName>
        <fullName evidence="1">UDP-glucose/GDP-mannose dehydrogenase N-terminal domain-containing protein</fullName>
    </recommendedName>
</protein>
<dbReference type="Pfam" id="PF03721">
    <property type="entry name" value="UDPG_MGDP_dh_N"/>
    <property type="match status" value="1"/>
</dbReference>
<dbReference type="GO" id="GO:0016616">
    <property type="term" value="F:oxidoreductase activity, acting on the CH-OH group of donors, NAD or NADP as acceptor"/>
    <property type="evidence" value="ECO:0007669"/>
    <property type="project" value="InterPro"/>
</dbReference>
<dbReference type="InterPro" id="IPR001732">
    <property type="entry name" value="UDP-Glc/GDP-Man_DH_N"/>
</dbReference>
<name>X1VV28_9ZZZZ</name>
<evidence type="ECO:0000313" key="2">
    <source>
        <dbReference type="EMBL" id="GAJ21636.1"/>
    </source>
</evidence>
<organism evidence="2">
    <name type="scientific">marine sediment metagenome</name>
    <dbReference type="NCBI Taxonomy" id="412755"/>
    <lineage>
        <taxon>unclassified sequences</taxon>
        <taxon>metagenomes</taxon>
        <taxon>ecological metagenomes</taxon>
    </lineage>
</organism>